<dbReference type="Proteomes" id="UP000202440">
    <property type="component" value="Chromosome"/>
</dbReference>
<evidence type="ECO:0000256" key="1">
    <source>
        <dbReference type="SAM" id="Phobius"/>
    </source>
</evidence>
<evidence type="ECO:0000313" key="2">
    <source>
        <dbReference type="EMBL" id="ASP38117.1"/>
    </source>
</evidence>
<keyword evidence="1" id="KW-0472">Membrane</keyword>
<dbReference type="InterPro" id="IPR045584">
    <property type="entry name" value="Pilin-like"/>
</dbReference>
<keyword evidence="1" id="KW-0812">Transmembrane</keyword>
<feature type="transmembrane region" description="Helical" evidence="1">
    <location>
        <begin position="21"/>
        <end position="39"/>
    </location>
</feature>
<dbReference type="NCBIfam" id="TIGR02532">
    <property type="entry name" value="IV_pilin_GFxxxE"/>
    <property type="match status" value="1"/>
</dbReference>
<keyword evidence="1" id="KW-1133">Transmembrane helix</keyword>
<organism evidence="2 3">
    <name type="scientific">Bacterioplanes sanyensis</name>
    <dbReference type="NCBI Taxonomy" id="1249553"/>
    <lineage>
        <taxon>Bacteria</taxon>
        <taxon>Pseudomonadati</taxon>
        <taxon>Pseudomonadota</taxon>
        <taxon>Gammaproteobacteria</taxon>
        <taxon>Oceanospirillales</taxon>
        <taxon>Oceanospirillaceae</taxon>
        <taxon>Bacterioplanes</taxon>
    </lineage>
</organism>
<gene>
    <name evidence="2" type="ORF">CHH28_05205</name>
</gene>
<dbReference type="InterPro" id="IPR012902">
    <property type="entry name" value="N_methyl_site"/>
</dbReference>
<dbReference type="Gene3D" id="3.30.700.10">
    <property type="entry name" value="Glycoprotein, Type 4 Pilin"/>
    <property type="match status" value="1"/>
</dbReference>
<dbReference type="SUPFAM" id="SSF54523">
    <property type="entry name" value="Pili subunits"/>
    <property type="match status" value="1"/>
</dbReference>
<proteinExistence type="predicted"/>
<protein>
    <recommendedName>
        <fullName evidence="4">Prepilin-type N-terminal cleavage/methylation domain-containing protein</fullName>
    </recommendedName>
</protein>
<evidence type="ECO:0008006" key="4">
    <source>
        <dbReference type="Google" id="ProtNLM"/>
    </source>
</evidence>
<dbReference type="EMBL" id="CP022530">
    <property type="protein sequence ID" value="ASP38117.1"/>
    <property type="molecule type" value="Genomic_DNA"/>
</dbReference>
<dbReference type="PROSITE" id="PS00409">
    <property type="entry name" value="PROKAR_NTER_METHYL"/>
    <property type="match status" value="1"/>
</dbReference>
<dbReference type="Pfam" id="PF07963">
    <property type="entry name" value="N_methyl"/>
    <property type="match status" value="1"/>
</dbReference>
<dbReference type="KEGG" id="bsan:CHH28_05205"/>
<dbReference type="AlphaFoldDB" id="A0A222FGB5"/>
<keyword evidence="3" id="KW-1185">Reference proteome</keyword>
<reference evidence="2 3" key="1">
    <citation type="submission" date="2017-07" db="EMBL/GenBank/DDBJ databases">
        <title>Annotated genome sequence of Bacterioplanes sanyensis isolated from Red Sea.</title>
        <authorList>
            <person name="Rehman Z.U."/>
        </authorList>
    </citation>
    <scope>NUCLEOTIDE SEQUENCE [LARGE SCALE GENOMIC DNA]</scope>
    <source>
        <strain evidence="2 3">NV9</strain>
    </source>
</reference>
<name>A0A222FGB5_9GAMM</name>
<sequence length="194" mass="20530">MQLFRSCFVRSCLYSPRGFTLIELLITLVIVGLLAALALPRFSDVSDEAELAQVQGVAAALQSGVKLARTVFASQGHGSRVQNLAGFGEGNVDTNNLGYPIGIDKGNGNENIGRGPRGCAGVWSGVLSAAPSVAHNTSVLDYQAYRHTGNRVCSYVYRAGGDSGNRNTAQLVIQYDSRDGSVRVCGQHPRLAAC</sequence>
<accession>A0A222FGB5</accession>
<evidence type="ECO:0000313" key="3">
    <source>
        <dbReference type="Proteomes" id="UP000202440"/>
    </source>
</evidence>